<organism evidence="1 2">
    <name type="scientific">Duganella aquatilis</name>
    <dbReference type="NCBI Taxonomy" id="2666082"/>
    <lineage>
        <taxon>Bacteria</taxon>
        <taxon>Pseudomonadati</taxon>
        <taxon>Pseudomonadota</taxon>
        <taxon>Betaproteobacteria</taxon>
        <taxon>Burkholderiales</taxon>
        <taxon>Oxalobacteraceae</taxon>
        <taxon>Telluria group</taxon>
        <taxon>Duganella</taxon>
    </lineage>
</organism>
<accession>A0A844D738</accession>
<dbReference type="Proteomes" id="UP000439986">
    <property type="component" value="Unassembled WGS sequence"/>
</dbReference>
<proteinExistence type="predicted"/>
<dbReference type="AlphaFoldDB" id="A0A844D738"/>
<name>A0A844D738_9BURK</name>
<keyword evidence="2" id="KW-1185">Reference proteome</keyword>
<reference evidence="1 2" key="1">
    <citation type="submission" date="2019-11" db="EMBL/GenBank/DDBJ databases">
        <title>Novel species isolated from a subtropical stream in China.</title>
        <authorList>
            <person name="Lu H."/>
        </authorList>
    </citation>
    <scope>NUCLEOTIDE SEQUENCE [LARGE SCALE GENOMIC DNA]</scope>
    <source>
        <strain evidence="1 2">FT26W</strain>
    </source>
</reference>
<gene>
    <name evidence="1" type="ORF">GJ698_02905</name>
</gene>
<dbReference type="EMBL" id="WKJL01000001">
    <property type="protein sequence ID" value="MRW83039.1"/>
    <property type="molecule type" value="Genomic_DNA"/>
</dbReference>
<protein>
    <submittedName>
        <fullName evidence="1">Uncharacterized protein</fullName>
    </submittedName>
</protein>
<sequence length="128" mass="14340">MPGTTTSSAIAHIESTPVAHPHHLRAVAPRTAAPADDAPMTDAELMRHNVEALCSHMLWLRAWWEGHEQAIRAADRRAAACIHDHFIDGAGFARSIVRQEGFETDEQRMRNYSWGRSMQTVRMIEGAQ</sequence>
<dbReference type="RefSeq" id="WP_154356062.1">
    <property type="nucleotide sequence ID" value="NZ_WKJL01000001.1"/>
</dbReference>
<evidence type="ECO:0000313" key="1">
    <source>
        <dbReference type="EMBL" id="MRW83039.1"/>
    </source>
</evidence>
<comment type="caution">
    <text evidence="1">The sequence shown here is derived from an EMBL/GenBank/DDBJ whole genome shotgun (WGS) entry which is preliminary data.</text>
</comment>
<evidence type="ECO:0000313" key="2">
    <source>
        <dbReference type="Proteomes" id="UP000439986"/>
    </source>
</evidence>